<accession>A0ABS4NI75</accession>
<dbReference type="SUPFAM" id="SSF51430">
    <property type="entry name" value="NAD(P)-linked oxidoreductase"/>
    <property type="match status" value="1"/>
</dbReference>
<sequence>MIKRVLGNTGEELSIIGFGGILVMNMEQNKANDLVAYAYDKGINYFDVSPSYGDAEIKLGNALVRKRDKVFLACKTDGRTEESALKEMTESFKRLKTDYFDLYQLHEMKTEDDYNKAISPGGVLELLDKAKKDGKIRYTGFSAHSVHIALKLMDAFDFDAILFPVNFVNYFNGNFGPQVIEKAISKNIGRLAIKAMAFTTKSQYDTSHPKTWYMPIEDKEVAKLALRFTLSQPITAAIPPGDESYFPIALEVAENYKEITEDEINHLKEISKGVTPIFHA</sequence>
<feature type="domain" description="NADP-dependent oxidoreductase" evidence="1">
    <location>
        <begin position="16"/>
        <end position="209"/>
    </location>
</feature>
<dbReference type="Proteomes" id="UP001166402">
    <property type="component" value="Unassembled WGS sequence"/>
</dbReference>
<protein>
    <submittedName>
        <fullName evidence="2">Aldo/keto reductase-like oxidoreductase</fullName>
    </submittedName>
</protein>
<reference evidence="2" key="1">
    <citation type="submission" date="2021-03" db="EMBL/GenBank/DDBJ databases">
        <title>Genomic Encyclopedia of Type Strains, Phase IV (KMG-IV): sequencing the most valuable type-strain genomes for metagenomic binning, comparative biology and taxonomic classification.</title>
        <authorList>
            <person name="Goeker M."/>
        </authorList>
    </citation>
    <scope>NUCLEOTIDE SEQUENCE</scope>
    <source>
        <strain evidence="2">DSM 101588</strain>
    </source>
</reference>
<dbReference type="Gene3D" id="3.20.20.100">
    <property type="entry name" value="NADP-dependent oxidoreductase domain"/>
    <property type="match status" value="1"/>
</dbReference>
<dbReference type="Pfam" id="PF00248">
    <property type="entry name" value="Aldo_ket_red"/>
    <property type="match status" value="1"/>
</dbReference>
<gene>
    <name evidence="2" type="ORF">J2Z80_002917</name>
</gene>
<organism evidence="2 3">
    <name type="scientific">Thermoanaerobacterium butyriciformans</name>
    <dbReference type="NCBI Taxonomy" id="1702242"/>
    <lineage>
        <taxon>Bacteria</taxon>
        <taxon>Bacillati</taxon>
        <taxon>Bacillota</taxon>
        <taxon>Clostridia</taxon>
        <taxon>Thermoanaerobacterales</taxon>
        <taxon>Thermoanaerobacteraceae</taxon>
        <taxon>Thermoanaerobacterium</taxon>
    </lineage>
</organism>
<keyword evidence="3" id="KW-1185">Reference proteome</keyword>
<dbReference type="CDD" id="cd19100">
    <property type="entry name" value="AKR_unchar"/>
    <property type="match status" value="1"/>
</dbReference>
<name>A0ABS4NI75_9THEO</name>
<evidence type="ECO:0000259" key="1">
    <source>
        <dbReference type="Pfam" id="PF00248"/>
    </source>
</evidence>
<comment type="caution">
    <text evidence="2">The sequence shown here is derived from an EMBL/GenBank/DDBJ whole genome shotgun (WGS) entry which is preliminary data.</text>
</comment>
<dbReference type="RefSeq" id="WP_209454982.1">
    <property type="nucleotide sequence ID" value="NZ_JAGGLT010000046.1"/>
</dbReference>
<dbReference type="InterPro" id="IPR036812">
    <property type="entry name" value="NAD(P)_OxRdtase_dom_sf"/>
</dbReference>
<dbReference type="InterPro" id="IPR053135">
    <property type="entry name" value="AKR2_Oxidoreductase"/>
</dbReference>
<dbReference type="EMBL" id="JAGGLT010000046">
    <property type="protein sequence ID" value="MBP2073365.1"/>
    <property type="molecule type" value="Genomic_DNA"/>
</dbReference>
<evidence type="ECO:0000313" key="2">
    <source>
        <dbReference type="EMBL" id="MBP2073365.1"/>
    </source>
</evidence>
<dbReference type="InterPro" id="IPR023210">
    <property type="entry name" value="NADP_OxRdtase_dom"/>
</dbReference>
<proteinExistence type="predicted"/>
<evidence type="ECO:0000313" key="3">
    <source>
        <dbReference type="Proteomes" id="UP001166402"/>
    </source>
</evidence>
<dbReference type="PANTHER" id="PTHR43312">
    <property type="entry name" value="D-THREO-ALDOSE 1-DEHYDROGENASE"/>
    <property type="match status" value="1"/>
</dbReference>
<dbReference type="PANTHER" id="PTHR43312:SF1">
    <property type="entry name" value="NADP-DEPENDENT OXIDOREDUCTASE DOMAIN-CONTAINING PROTEIN"/>
    <property type="match status" value="1"/>
</dbReference>